<dbReference type="PANTHER" id="PTHR28037:SF1">
    <property type="entry name" value="ALCOHOL O-ACETYLTRANSFERASE 1-RELATED"/>
    <property type="match status" value="1"/>
</dbReference>
<feature type="domain" description="Condensation" evidence="1">
    <location>
        <begin position="25"/>
        <end position="417"/>
    </location>
</feature>
<gene>
    <name evidence="2" type="ORF">SAMN05421788_107289</name>
</gene>
<evidence type="ECO:0000259" key="1">
    <source>
        <dbReference type="Pfam" id="PF00668"/>
    </source>
</evidence>
<proteinExistence type="predicted"/>
<protein>
    <submittedName>
        <fullName evidence="2">Condensation domain-containing protein</fullName>
    </submittedName>
</protein>
<dbReference type="RefSeq" id="WP_084206385.1">
    <property type="nucleotide sequence ID" value="NZ_AP017422.1"/>
</dbReference>
<dbReference type="GO" id="GO:0003824">
    <property type="term" value="F:catalytic activity"/>
    <property type="evidence" value="ECO:0007669"/>
    <property type="project" value="InterPro"/>
</dbReference>
<dbReference type="PANTHER" id="PTHR28037">
    <property type="entry name" value="ALCOHOL O-ACETYLTRANSFERASE 1-RELATED"/>
    <property type="match status" value="1"/>
</dbReference>
<evidence type="ECO:0000313" key="3">
    <source>
        <dbReference type="Proteomes" id="UP000186917"/>
    </source>
</evidence>
<dbReference type="Proteomes" id="UP000186917">
    <property type="component" value="Unassembled WGS sequence"/>
</dbReference>
<name>A0A1N7QXS5_9BACT</name>
<dbReference type="SUPFAM" id="SSF52777">
    <property type="entry name" value="CoA-dependent acyltransferases"/>
    <property type="match status" value="2"/>
</dbReference>
<dbReference type="InterPro" id="IPR001242">
    <property type="entry name" value="Condensation_dom"/>
</dbReference>
<dbReference type="AlphaFoldDB" id="A0A1N7QXS5"/>
<dbReference type="Gene3D" id="3.30.559.30">
    <property type="entry name" value="Nonribosomal peptide synthetase, condensation domain"/>
    <property type="match status" value="1"/>
</dbReference>
<sequence length="433" mass="48868">MKRKLLFLERFMYGNGTAPFHGVFGLKLHGSFTPEQLTQALARLQAKYPLLNTVVQRDKRGTPWFVTSLQPAPIPVRIVPRNSEDAWIQETHAEWAIPFKPQSEPLLRIVWLRADDVSDLLLTVHHCAFDGGSVLTLVNDLLLVLDEPVKDIGPCSTPPFEQVRDLIPHAIYSNAKNRMKRLALQGVAQLAAATLVVAKALHKHSPITNREDYLITWKIDKDTSSALLRRCTQRRVTTHAALSAAFLLAFQQIKGTQARNKVLCPVDIRRYVKEIKKDTLFAFGMGVNLSIEKATGKNFWEVAVDVQADLTKQSNKLNGYHYLMNFECFHPILTRVSQKQEKEKVNYDLVFSNLGRLDIPKSFSKFEVAAVYPSTVMGPTGNYNTVLTNTFRGEMSFSFTGSTHHFTYKEAMAVKNIAMALLLQEELAQMPVN</sequence>
<dbReference type="Gene3D" id="3.30.559.10">
    <property type="entry name" value="Chloramphenicol acetyltransferase-like domain"/>
    <property type="match status" value="1"/>
</dbReference>
<dbReference type="EMBL" id="FTOR01000007">
    <property type="protein sequence ID" value="SIT27658.1"/>
    <property type="molecule type" value="Genomic_DNA"/>
</dbReference>
<organism evidence="2 3">
    <name type="scientific">Filimonas lacunae</name>
    <dbReference type="NCBI Taxonomy" id="477680"/>
    <lineage>
        <taxon>Bacteria</taxon>
        <taxon>Pseudomonadati</taxon>
        <taxon>Bacteroidota</taxon>
        <taxon>Chitinophagia</taxon>
        <taxon>Chitinophagales</taxon>
        <taxon>Chitinophagaceae</taxon>
        <taxon>Filimonas</taxon>
    </lineage>
</organism>
<dbReference type="InterPro" id="IPR023213">
    <property type="entry name" value="CAT-like_dom_sf"/>
</dbReference>
<evidence type="ECO:0000313" key="2">
    <source>
        <dbReference type="EMBL" id="SIT27658.1"/>
    </source>
</evidence>
<dbReference type="STRING" id="477680.SAMN05421788_107289"/>
<dbReference type="InterPro" id="IPR052058">
    <property type="entry name" value="Alcohol_O-acetyltransferase"/>
</dbReference>
<reference evidence="3" key="1">
    <citation type="submission" date="2017-01" db="EMBL/GenBank/DDBJ databases">
        <authorList>
            <person name="Varghese N."/>
            <person name="Submissions S."/>
        </authorList>
    </citation>
    <scope>NUCLEOTIDE SEQUENCE [LARGE SCALE GENOMIC DNA]</scope>
    <source>
        <strain evidence="3">DSM 21054</strain>
    </source>
</reference>
<dbReference type="OrthoDB" id="5562587at2"/>
<accession>A0A1N7QXS5</accession>
<dbReference type="Pfam" id="PF00668">
    <property type="entry name" value="Condensation"/>
    <property type="match status" value="1"/>
</dbReference>
<keyword evidence="3" id="KW-1185">Reference proteome</keyword>